<organism evidence="3 4">
    <name type="scientific">Caerostris extrusa</name>
    <name type="common">Bark spider</name>
    <name type="synonym">Caerostris bankana</name>
    <dbReference type="NCBI Taxonomy" id="172846"/>
    <lineage>
        <taxon>Eukaryota</taxon>
        <taxon>Metazoa</taxon>
        <taxon>Ecdysozoa</taxon>
        <taxon>Arthropoda</taxon>
        <taxon>Chelicerata</taxon>
        <taxon>Arachnida</taxon>
        <taxon>Araneae</taxon>
        <taxon>Araneomorphae</taxon>
        <taxon>Entelegynae</taxon>
        <taxon>Araneoidea</taxon>
        <taxon>Araneidae</taxon>
        <taxon>Caerostris</taxon>
    </lineage>
</organism>
<dbReference type="Proteomes" id="UP001054945">
    <property type="component" value="Unassembled WGS sequence"/>
</dbReference>
<dbReference type="GO" id="GO:0003824">
    <property type="term" value="F:catalytic activity"/>
    <property type="evidence" value="ECO:0007669"/>
    <property type="project" value="InterPro"/>
</dbReference>
<dbReference type="InterPro" id="IPR022644">
    <property type="entry name" value="De-COase2_N"/>
</dbReference>
<dbReference type="Gene3D" id="3.20.20.10">
    <property type="entry name" value="Alanine racemase"/>
    <property type="match status" value="1"/>
</dbReference>
<dbReference type="Pfam" id="PF02784">
    <property type="entry name" value="Orn_Arg_deC_N"/>
    <property type="match status" value="1"/>
</dbReference>
<feature type="domain" description="Orn/DAP/Arg decarboxylase 2 N-terminal" evidence="2">
    <location>
        <begin position="33"/>
        <end position="77"/>
    </location>
</feature>
<feature type="region of interest" description="Disordered" evidence="1">
    <location>
        <begin position="1"/>
        <end position="21"/>
    </location>
</feature>
<feature type="non-terminal residue" evidence="3">
    <location>
        <position position="94"/>
    </location>
</feature>
<dbReference type="SUPFAM" id="SSF51419">
    <property type="entry name" value="PLP-binding barrel"/>
    <property type="match status" value="1"/>
</dbReference>
<name>A0AAV4UHZ5_CAEEX</name>
<protein>
    <recommendedName>
        <fullName evidence="2">Orn/DAP/Arg decarboxylase 2 N-terminal domain-containing protein</fullName>
    </recommendedName>
</protein>
<keyword evidence="4" id="KW-1185">Reference proteome</keyword>
<sequence>MPNPPEDDDPRLESGPDPWNFAAQIDWEGDDDGISNNEIDAVISLGVPPSRIVYANCYKGASHLLHAAKLGVDFTVFRQQRGTSERSNCCIHVH</sequence>
<dbReference type="EMBL" id="BPLR01012887">
    <property type="protein sequence ID" value="GIY57320.1"/>
    <property type="molecule type" value="Genomic_DNA"/>
</dbReference>
<evidence type="ECO:0000313" key="3">
    <source>
        <dbReference type="EMBL" id="GIY57320.1"/>
    </source>
</evidence>
<evidence type="ECO:0000313" key="4">
    <source>
        <dbReference type="Proteomes" id="UP001054945"/>
    </source>
</evidence>
<comment type="caution">
    <text evidence="3">The sequence shown here is derived from an EMBL/GenBank/DDBJ whole genome shotgun (WGS) entry which is preliminary data.</text>
</comment>
<gene>
    <name evidence="3" type="ORF">CEXT_391401</name>
</gene>
<proteinExistence type="predicted"/>
<feature type="compositionally biased region" description="Acidic residues" evidence="1">
    <location>
        <begin position="1"/>
        <end position="10"/>
    </location>
</feature>
<evidence type="ECO:0000256" key="1">
    <source>
        <dbReference type="SAM" id="MobiDB-lite"/>
    </source>
</evidence>
<dbReference type="AlphaFoldDB" id="A0AAV4UHZ5"/>
<dbReference type="InterPro" id="IPR029066">
    <property type="entry name" value="PLP-binding_barrel"/>
</dbReference>
<reference evidence="3 4" key="1">
    <citation type="submission" date="2021-06" db="EMBL/GenBank/DDBJ databases">
        <title>Caerostris extrusa draft genome.</title>
        <authorList>
            <person name="Kono N."/>
            <person name="Arakawa K."/>
        </authorList>
    </citation>
    <scope>NUCLEOTIDE SEQUENCE [LARGE SCALE GENOMIC DNA]</scope>
</reference>
<accession>A0AAV4UHZ5</accession>
<evidence type="ECO:0000259" key="2">
    <source>
        <dbReference type="Pfam" id="PF02784"/>
    </source>
</evidence>